<comment type="caution">
    <text evidence="1">The sequence shown here is derived from an EMBL/GenBank/DDBJ whole genome shotgun (WGS) entry which is preliminary data.</text>
</comment>
<organism evidence="1 2">
    <name type="scientific">Hyalomma asiaticum</name>
    <name type="common">Tick</name>
    <dbReference type="NCBI Taxonomy" id="266040"/>
    <lineage>
        <taxon>Eukaryota</taxon>
        <taxon>Metazoa</taxon>
        <taxon>Ecdysozoa</taxon>
        <taxon>Arthropoda</taxon>
        <taxon>Chelicerata</taxon>
        <taxon>Arachnida</taxon>
        <taxon>Acari</taxon>
        <taxon>Parasitiformes</taxon>
        <taxon>Ixodida</taxon>
        <taxon>Ixodoidea</taxon>
        <taxon>Ixodidae</taxon>
        <taxon>Hyalomminae</taxon>
        <taxon>Hyalomma</taxon>
    </lineage>
</organism>
<evidence type="ECO:0000313" key="1">
    <source>
        <dbReference type="EMBL" id="KAH6933168.1"/>
    </source>
</evidence>
<sequence>MSYCCVPLCKSDEKKKTPGLSFHEIPSAADVREKWLTVIRRDNWSPNSTSCFTKGLTGDELHKMIIFVMKKVEACGFKIVRLVTDNHKVNVKAMKLLGNGLVTYRTEHPCPTITFMRNFYRWFVLHDTSSTMQHLVQNFADARHYDDVQDSRLEWLEVTFPMYLDGLKKRFNSDPIESLFGTLRMSSGTNDMLDVRAALSGLEKILKTGIAAANVTSNVAHAESVTSTPLPGSASSLQPVCTSSALVSPAANTDVQTPPSLKKAVVVVQRLTTSVLHQYLPSLQISATVYLIEPL</sequence>
<keyword evidence="2" id="KW-1185">Reference proteome</keyword>
<name>A0ACB7SHF5_HYAAI</name>
<reference evidence="1" key="1">
    <citation type="submission" date="2020-05" db="EMBL/GenBank/DDBJ databases">
        <title>Large-scale comparative analyses of tick genomes elucidate their genetic diversity and vector capacities.</title>
        <authorList>
            <person name="Jia N."/>
            <person name="Wang J."/>
            <person name="Shi W."/>
            <person name="Du L."/>
            <person name="Sun Y."/>
            <person name="Zhan W."/>
            <person name="Jiang J."/>
            <person name="Wang Q."/>
            <person name="Zhang B."/>
            <person name="Ji P."/>
            <person name="Sakyi L.B."/>
            <person name="Cui X."/>
            <person name="Yuan T."/>
            <person name="Jiang B."/>
            <person name="Yang W."/>
            <person name="Lam T.T.-Y."/>
            <person name="Chang Q."/>
            <person name="Ding S."/>
            <person name="Wang X."/>
            <person name="Zhu J."/>
            <person name="Ruan X."/>
            <person name="Zhao L."/>
            <person name="Wei J."/>
            <person name="Que T."/>
            <person name="Du C."/>
            <person name="Cheng J."/>
            <person name="Dai P."/>
            <person name="Han X."/>
            <person name="Huang E."/>
            <person name="Gao Y."/>
            <person name="Liu J."/>
            <person name="Shao H."/>
            <person name="Ye R."/>
            <person name="Li L."/>
            <person name="Wei W."/>
            <person name="Wang X."/>
            <person name="Wang C."/>
            <person name="Yang T."/>
            <person name="Huo Q."/>
            <person name="Li W."/>
            <person name="Guo W."/>
            <person name="Chen H."/>
            <person name="Zhou L."/>
            <person name="Ni X."/>
            <person name="Tian J."/>
            <person name="Zhou Y."/>
            <person name="Sheng Y."/>
            <person name="Liu T."/>
            <person name="Pan Y."/>
            <person name="Xia L."/>
            <person name="Li J."/>
            <person name="Zhao F."/>
            <person name="Cao W."/>
        </authorList>
    </citation>
    <scope>NUCLEOTIDE SEQUENCE</scope>
    <source>
        <strain evidence="1">Hyas-2018</strain>
    </source>
</reference>
<protein>
    <submittedName>
        <fullName evidence="1">Uncharacterized protein</fullName>
    </submittedName>
</protein>
<dbReference type="EMBL" id="CM023484">
    <property type="protein sequence ID" value="KAH6933168.1"/>
    <property type="molecule type" value="Genomic_DNA"/>
</dbReference>
<evidence type="ECO:0000313" key="2">
    <source>
        <dbReference type="Proteomes" id="UP000821845"/>
    </source>
</evidence>
<proteinExistence type="predicted"/>
<dbReference type="Proteomes" id="UP000821845">
    <property type="component" value="Chromosome 4"/>
</dbReference>
<accession>A0ACB7SHF5</accession>
<gene>
    <name evidence="1" type="ORF">HPB50_012693</name>
</gene>